<protein>
    <submittedName>
        <fullName evidence="1">Uncharacterized protein</fullName>
    </submittedName>
</protein>
<name>A0ABR1YZF1_9PEZI</name>
<dbReference type="EMBL" id="JBBWRZ010000002">
    <property type="protein sequence ID" value="KAK8243714.1"/>
    <property type="molecule type" value="Genomic_DNA"/>
</dbReference>
<organism evidence="1 2">
    <name type="scientific">Phyllosticta capitalensis</name>
    <dbReference type="NCBI Taxonomy" id="121624"/>
    <lineage>
        <taxon>Eukaryota</taxon>
        <taxon>Fungi</taxon>
        <taxon>Dikarya</taxon>
        <taxon>Ascomycota</taxon>
        <taxon>Pezizomycotina</taxon>
        <taxon>Dothideomycetes</taxon>
        <taxon>Dothideomycetes incertae sedis</taxon>
        <taxon>Botryosphaeriales</taxon>
        <taxon>Phyllostictaceae</taxon>
        <taxon>Phyllosticta</taxon>
    </lineage>
</organism>
<gene>
    <name evidence="1" type="ORF">HDK90DRAFT_507512</name>
</gene>
<evidence type="ECO:0000313" key="1">
    <source>
        <dbReference type="EMBL" id="KAK8243714.1"/>
    </source>
</evidence>
<keyword evidence="2" id="KW-1185">Reference proteome</keyword>
<dbReference type="Proteomes" id="UP001492380">
    <property type="component" value="Unassembled WGS sequence"/>
</dbReference>
<sequence length="83" mass="9206">MSFNTQMNNIHRHQILERLGIEQLPALLPGEEIPFFEPEETRAEIPIISLPVPGRKCPACLAKGETVWVIPGKCCPQCGTPVN</sequence>
<comment type="caution">
    <text evidence="1">The sequence shown here is derived from an EMBL/GenBank/DDBJ whole genome shotgun (WGS) entry which is preliminary data.</text>
</comment>
<reference evidence="1 2" key="1">
    <citation type="submission" date="2024-04" db="EMBL/GenBank/DDBJ databases">
        <title>Phyllosticta paracitricarpa is synonymous to the EU quarantine fungus P. citricarpa based on phylogenomic analyses.</title>
        <authorList>
            <consortium name="Lawrence Berkeley National Laboratory"/>
            <person name="Van Ingen-Buijs V.A."/>
            <person name="Van Westerhoven A.C."/>
            <person name="Haridas S."/>
            <person name="Skiadas P."/>
            <person name="Martin F."/>
            <person name="Groenewald J.Z."/>
            <person name="Crous P.W."/>
            <person name="Seidl M.F."/>
        </authorList>
    </citation>
    <scope>NUCLEOTIDE SEQUENCE [LARGE SCALE GENOMIC DNA]</scope>
    <source>
        <strain evidence="1 2">CBS 123374</strain>
    </source>
</reference>
<accession>A0ABR1YZF1</accession>
<evidence type="ECO:0000313" key="2">
    <source>
        <dbReference type="Proteomes" id="UP001492380"/>
    </source>
</evidence>
<proteinExistence type="predicted"/>